<evidence type="ECO:0000313" key="1">
    <source>
        <dbReference type="EMBL" id="SKA72105.1"/>
    </source>
</evidence>
<dbReference type="OrthoDB" id="9954694at2"/>
<protein>
    <submittedName>
        <fullName evidence="1">Uncharacterized protein</fullName>
    </submittedName>
</protein>
<sequence>MSDHFQFLRGSWLEDAEQVVSSDDGVEHSGEYTFTVRVTVTPETSSAGKIYFSQGERNTRHYYSAENLIDQLIDGLNEAGLDEGEIEEFIDELL</sequence>
<reference evidence="1 2" key="1">
    <citation type="submission" date="2017-02" db="EMBL/GenBank/DDBJ databases">
        <authorList>
            <person name="Peterson S.W."/>
        </authorList>
    </citation>
    <scope>NUCLEOTIDE SEQUENCE [LARGE SCALE GENOMIC DNA]</scope>
    <source>
        <strain evidence="1 2">DSM 16080</strain>
    </source>
</reference>
<proteinExistence type="predicted"/>
<dbReference type="EMBL" id="FUYC01000001">
    <property type="protein sequence ID" value="SKA72105.1"/>
    <property type="molecule type" value="Genomic_DNA"/>
</dbReference>
<name>A0A1T4W4Z6_9BACT</name>
<dbReference type="RefSeq" id="WP_078715860.1">
    <property type="nucleotide sequence ID" value="NZ_FUYC01000001.1"/>
</dbReference>
<organism evidence="1 2">
    <name type="scientific">Paucidesulfovibrio gracilis DSM 16080</name>
    <dbReference type="NCBI Taxonomy" id="1121449"/>
    <lineage>
        <taxon>Bacteria</taxon>
        <taxon>Pseudomonadati</taxon>
        <taxon>Thermodesulfobacteriota</taxon>
        <taxon>Desulfovibrionia</taxon>
        <taxon>Desulfovibrionales</taxon>
        <taxon>Desulfovibrionaceae</taxon>
        <taxon>Paucidesulfovibrio</taxon>
    </lineage>
</organism>
<keyword evidence="2" id="KW-1185">Reference proteome</keyword>
<dbReference type="Proteomes" id="UP000190027">
    <property type="component" value="Unassembled WGS sequence"/>
</dbReference>
<dbReference type="STRING" id="1121449.SAMN02745704_00285"/>
<dbReference type="AlphaFoldDB" id="A0A1T4W4Z6"/>
<gene>
    <name evidence="1" type="ORF">SAMN02745704_00285</name>
</gene>
<accession>A0A1T4W4Z6</accession>
<evidence type="ECO:0000313" key="2">
    <source>
        <dbReference type="Proteomes" id="UP000190027"/>
    </source>
</evidence>